<comment type="caution">
    <text evidence="1">The sequence shown here is derived from an EMBL/GenBank/DDBJ whole genome shotgun (WGS) entry which is preliminary data.</text>
</comment>
<accession>A0A150FPH7</accession>
<organism evidence="1 3">
    <name type="scientific">Alkalithermobacter thermoalcaliphilus JW-YL-7 = DSM 7308</name>
    <dbReference type="NCBI Taxonomy" id="1121328"/>
    <lineage>
        <taxon>Bacteria</taxon>
        <taxon>Bacillati</taxon>
        <taxon>Bacillota</taxon>
        <taxon>Clostridia</taxon>
        <taxon>Peptostreptococcales</taxon>
        <taxon>Tepidibacteraceae</taxon>
        <taxon>Alkalithermobacter</taxon>
    </lineage>
</organism>
<evidence type="ECO:0000313" key="1">
    <source>
        <dbReference type="EMBL" id="KXZ39468.1"/>
    </source>
</evidence>
<dbReference type="AlphaFoldDB" id="A0A150FPH7"/>
<reference evidence="2 4" key="2">
    <citation type="submission" date="2016-11" db="EMBL/GenBank/DDBJ databases">
        <authorList>
            <person name="Varghese N."/>
            <person name="Submissions S."/>
        </authorList>
    </citation>
    <scope>NUCLEOTIDE SEQUENCE [LARGE SCALE GENOMIC DNA]</scope>
    <source>
        <strain evidence="2 4">DSM 7308</strain>
    </source>
</reference>
<gene>
    <name evidence="1" type="ORF">JWYL7_0543</name>
    <name evidence="2" type="ORF">SAMN05661008_00346</name>
</gene>
<sequence>MRKIKMKNLDEKVLTKEDLLNKLNEANLYEIAEEMYNTYVYASIGAVAEIDVRTGKIIVDKDEYITDVDMYYIPICHLNCTTELPDLEIEDNYRELTEEEKKEQEEMRIEAIVAMFHTDNIDEFYKEY</sequence>
<dbReference type="Proteomes" id="UP000323392">
    <property type="component" value="Unassembled WGS sequence"/>
</dbReference>
<dbReference type="PATRIC" id="fig|1121328.3.peg.543"/>
<evidence type="ECO:0000313" key="4">
    <source>
        <dbReference type="Proteomes" id="UP000323392"/>
    </source>
</evidence>
<reference evidence="1 3" key="1">
    <citation type="submission" date="2016-02" db="EMBL/GenBank/DDBJ databases">
        <title>Draft genome sequence for Clostridium paradoxum JW-YL-7.</title>
        <authorList>
            <person name="Utturkar S.M."/>
            <person name="Lancaster A."/>
            <person name="Poole F.L."/>
            <person name="Adams M.W."/>
            <person name="Brown S.D."/>
        </authorList>
    </citation>
    <scope>NUCLEOTIDE SEQUENCE [LARGE SCALE GENOMIC DNA]</scope>
    <source>
        <strain evidence="1 3">JW-YL-7</strain>
    </source>
</reference>
<dbReference type="STRING" id="1121328.JWYL7_0543"/>
<keyword evidence="4" id="KW-1185">Reference proteome</keyword>
<evidence type="ECO:0000313" key="2">
    <source>
        <dbReference type="EMBL" id="SHK50528.1"/>
    </source>
</evidence>
<protein>
    <submittedName>
        <fullName evidence="1">Uncharacterized protein</fullName>
    </submittedName>
</protein>
<dbReference type="RefSeq" id="WP_066068706.1">
    <property type="nucleotide sequence ID" value="NZ_FRBG01000002.1"/>
</dbReference>
<dbReference type="EMBL" id="FRBG01000002">
    <property type="protein sequence ID" value="SHK50528.1"/>
    <property type="molecule type" value="Genomic_DNA"/>
</dbReference>
<dbReference type="Proteomes" id="UP000092605">
    <property type="component" value="Unassembled WGS sequence"/>
</dbReference>
<proteinExistence type="predicted"/>
<evidence type="ECO:0000313" key="3">
    <source>
        <dbReference type="Proteomes" id="UP000092605"/>
    </source>
</evidence>
<name>A0A150FPH7_CLOPD</name>
<dbReference type="EMBL" id="LSFY01000001">
    <property type="protein sequence ID" value="KXZ39468.1"/>
    <property type="molecule type" value="Genomic_DNA"/>
</dbReference>